<feature type="compositionally biased region" description="Basic and acidic residues" evidence="1">
    <location>
        <begin position="482"/>
        <end position="499"/>
    </location>
</feature>
<dbReference type="PANTHER" id="PTHR11909">
    <property type="entry name" value="CASEIN KINASE-RELATED"/>
    <property type="match status" value="1"/>
</dbReference>
<dbReference type="Proteomes" id="UP000005239">
    <property type="component" value="Unassembled WGS sequence"/>
</dbReference>
<dbReference type="PROSITE" id="PS50011">
    <property type="entry name" value="PROTEIN_KINASE_DOM"/>
    <property type="match status" value="1"/>
</dbReference>
<feature type="compositionally biased region" description="Low complexity" evidence="1">
    <location>
        <begin position="677"/>
        <end position="687"/>
    </location>
</feature>
<reference evidence="2" key="2">
    <citation type="submission" date="2022-06" db="UniProtKB">
        <authorList>
            <consortium name="EnsemblMetazoa"/>
        </authorList>
    </citation>
    <scope>IDENTIFICATION</scope>
    <source>
        <strain evidence="2">PS312</strain>
    </source>
</reference>
<dbReference type="GO" id="GO:0004674">
    <property type="term" value="F:protein serine/threonine kinase activity"/>
    <property type="evidence" value="ECO:0000318"/>
    <property type="project" value="GO_Central"/>
</dbReference>
<name>A0A2A6BGN1_PRIPA</name>
<dbReference type="InterPro" id="IPR008271">
    <property type="entry name" value="Ser/Thr_kinase_AS"/>
</dbReference>
<sequence>MTTATAKSKDQDVENSAMGKFRMGRILGERWRIVQKLDEGGFGSVYKVQNVKDPKSLAALKVEPASSDEWNHLKLETAVLKELHGNGIRAHVPQLFRSAKRRSYCYMIITLLGENLRRLKERHFPRGMPLRTWTRVGVQCLYGIKTMHDRGYVHRDIKPQNFVLGYGATPAYARVVYIIDFGLSRNYAFPPTANCKRWIARRARARLEFRGTYRYASPTMHEEKEQGRKDDLWSWLYLMIDLYCGLPWTDDDNKTNLEKKKLHMKDEDLMIRMPEEIKFIPKYLRKLNVYQRPNYVNIYRALETLRKASKTSYEDSYEWEGKEEAIANKKSMRDKQAPIGYTNAEAFFKSDPIRLKAAPSMKDEQIITDRYIVKKAKPEMITLEDVSIGHLSEIRAETIARKNYLQFACSTTLSDRQENMQNREILLIQEKKTGETPPNTPPPTTPPTPKSPGKRDRKKPPCRRVSPSSSNNKTSNKTSSTKSKEKGSKRSRISKREGGSLEESDDFVPSCYMNFDIPLHYLQSPNEDPKEFQKKVVGMDWGHVEPPKQLFKDAVPPMPRQPTAAAIASSECLQQPPTAAVTSQEKIEQKIQQDQPSLILPQQENSGGNSDNSQGPPSNRSAEPSRPSSEQSAEKAASISPTCSAACTVKHSTDNIRDDPTAIPFDGAKKELEQQPSSNSSKNSSVSLTTEQPRTKRSS</sequence>
<dbReference type="FunFam" id="1.10.510.10:FF:001768">
    <property type="entry name" value="Uncharacterized protein"/>
    <property type="match status" value="1"/>
</dbReference>
<evidence type="ECO:0000256" key="1">
    <source>
        <dbReference type="SAM" id="MobiDB-lite"/>
    </source>
</evidence>
<dbReference type="SMART" id="SM00220">
    <property type="entry name" value="S_TKc"/>
    <property type="match status" value="1"/>
</dbReference>
<dbReference type="InterPro" id="IPR000719">
    <property type="entry name" value="Prot_kinase_dom"/>
</dbReference>
<gene>
    <name evidence="2" type="primary">WBGene00203217</name>
</gene>
<dbReference type="GO" id="GO:0007165">
    <property type="term" value="P:signal transduction"/>
    <property type="evidence" value="ECO:0000318"/>
    <property type="project" value="GO_Central"/>
</dbReference>
<evidence type="ECO:0000313" key="3">
    <source>
        <dbReference type="Proteomes" id="UP000005239"/>
    </source>
</evidence>
<feature type="compositionally biased region" description="Basic and acidic residues" evidence="1">
    <location>
        <begin position="651"/>
        <end position="660"/>
    </location>
</feature>
<reference evidence="3" key="1">
    <citation type="journal article" date="2008" name="Nat. Genet.">
        <title>The Pristionchus pacificus genome provides a unique perspective on nematode lifestyle and parasitism.</title>
        <authorList>
            <person name="Dieterich C."/>
            <person name="Clifton S.W."/>
            <person name="Schuster L.N."/>
            <person name="Chinwalla A."/>
            <person name="Delehaunty K."/>
            <person name="Dinkelacker I."/>
            <person name="Fulton L."/>
            <person name="Fulton R."/>
            <person name="Godfrey J."/>
            <person name="Minx P."/>
            <person name="Mitreva M."/>
            <person name="Roeseler W."/>
            <person name="Tian H."/>
            <person name="Witte H."/>
            <person name="Yang S.P."/>
            <person name="Wilson R.K."/>
            <person name="Sommer R.J."/>
        </authorList>
    </citation>
    <scope>NUCLEOTIDE SEQUENCE [LARGE SCALE GENOMIC DNA]</scope>
    <source>
        <strain evidence="3">PS312</strain>
    </source>
</reference>
<dbReference type="GO" id="GO:0005737">
    <property type="term" value="C:cytoplasm"/>
    <property type="evidence" value="ECO:0000318"/>
    <property type="project" value="GO_Central"/>
</dbReference>
<dbReference type="PROSITE" id="PS00108">
    <property type="entry name" value="PROTEIN_KINASE_ST"/>
    <property type="match status" value="1"/>
</dbReference>
<accession>A0A8R1UK66</accession>
<protein>
    <submittedName>
        <fullName evidence="2">Phosphotransferase</fullName>
    </submittedName>
</protein>
<feature type="compositionally biased region" description="Polar residues" evidence="1">
    <location>
        <begin position="571"/>
        <end position="583"/>
    </location>
</feature>
<dbReference type="InterPro" id="IPR050235">
    <property type="entry name" value="CK1_Ser-Thr_kinase"/>
</dbReference>
<proteinExistence type="predicted"/>
<feature type="compositionally biased region" description="Polar residues" evidence="1">
    <location>
        <begin position="594"/>
        <end position="631"/>
    </location>
</feature>
<feature type="compositionally biased region" description="Pro residues" evidence="1">
    <location>
        <begin position="438"/>
        <end position="450"/>
    </location>
</feature>
<dbReference type="AlphaFoldDB" id="A0A2A6BGN1"/>
<dbReference type="SUPFAM" id="SSF56112">
    <property type="entry name" value="Protein kinase-like (PK-like)"/>
    <property type="match status" value="1"/>
</dbReference>
<feature type="region of interest" description="Disordered" evidence="1">
    <location>
        <begin position="548"/>
        <end position="699"/>
    </location>
</feature>
<dbReference type="GO" id="GO:0005524">
    <property type="term" value="F:ATP binding"/>
    <property type="evidence" value="ECO:0007669"/>
    <property type="project" value="InterPro"/>
</dbReference>
<feature type="compositionally biased region" description="Low complexity" evidence="1">
    <location>
        <begin position="468"/>
        <end position="481"/>
    </location>
</feature>
<evidence type="ECO:0000313" key="2">
    <source>
        <dbReference type="EnsemblMetazoa" id="PPA30349.1"/>
    </source>
</evidence>
<keyword evidence="3" id="KW-1185">Reference proteome</keyword>
<dbReference type="Pfam" id="PF00069">
    <property type="entry name" value="Pkinase"/>
    <property type="match status" value="1"/>
</dbReference>
<dbReference type="EnsemblMetazoa" id="PPA30349.1">
    <property type="protein sequence ID" value="PPA30349.1"/>
    <property type="gene ID" value="WBGene00203217"/>
</dbReference>
<dbReference type="OrthoDB" id="5979581at2759"/>
<dbReference type="InterPro" id="IPR011009">
    <property type="entry name" value="Kinase-like_dom_sf"/>
</dbReference>
<feature type="region of interest" description="Disordered" evidence="1">
    <location>
        <begin position="430"/>
        <end position="508"/>
    </location>
</feature>
<dbReference type="GO" id="GO:0005634">
    <property type="term" value="C:nucleus"/>
    <property type="evidence" value="ECO:0000318"/>
    <property type="project" value="GO_Central"/>
</dbReference>
<organism evidence="2 3">
    <name type="scientific">Pristionchus pacificus</name>
    <name type="common">Parasitic nematode worm</name>
    <dbReference type="NCBI Taxonomy" id="54126"/>
    <lineage>
        <taxon>Eukaryota</taxon>
        <taxon>Metazoa</taxon>
        <taxon>Ecdysozoa</taxon>
        <taxon>Nematoda</taxon>
        <taxon>Chromadorea</taxon>
        <taxon>Rhabditida</taxon>
        <taxon>Rhabditina</taxon>
        <taxon>Diplogasteromorpha</taxon>
        <taxon>Diplogasteroidea</taxon>
        <taxon>Neodiplogasteridae</taxon>
        <taxon>Pristionchus</taxon>
    </lineage>
</organism>
<accession>A0A2A6BGN1</accession>
<dbReference type="Gene3D" id="1.10.510.10">
    <property type="entry name" value="Transferase(Phosphotransferase) domain 1"/>
    <property type="match status" value="1"/>
</dbReference>